<dbReference type="EMBL" id="CP034160">
    <property type="protein sequence ID" value="AZI53880.1"/>
    <property type="molecule type" value="Genomic_DNA"/>
</dbReference>
<protein>
    <submittedName>
        <fullName evidence="1">Uncharacterized protein</fullName>
    </submittedName>
</protein>
<dbReference type="Proteomes" id="UP000272316">
    <property type="component" value="Chromosome"/>
</dbReference>
<dbReference type="AlphaFoldDB" id="A0A3G8ZA45"/>
<accession>A0A3G8ZA45</accession>
<reference evidence="3" key="1">
    <citation type="submission" date="2018-11" db="EMBL/GenBank/DDBJ databases">
        <title>Proposal to divide the Flavobacteriaceae and reorganize its genera based on Amino Acid Identity values calculated from whole genome sequences.</title>
        <authorList>
            <person name="Nicholson A.C."/>
            <person name="Gulvik C.A."/>
            <person name="Whitney A.M."/>
            <person name="Sheth M."/>
            <person name="Batra D."/>
            <person name="Pryor J."/>
            <person name="Bernardet J.-F."/>
            <person name="Hugo C."/>
            <person name="Kampfer P."/>
            <person name="Newman J.D."/>
            <person name="McQuiston J.R."/>
        </authorList>
    </citation>
    <scope>NUCLEOTIDE SEQUENCE [LARGE SCALE GENOMIC DNA]</scope>
    <source>
        <strain evidence="3">H6466</strain>
    </source>
</reference>
<reference evidence="1" key="2">
    <citation type="submission" date="2018-11" db="EMBL/GenBank/DDBJ databases">
        <title>Proposal to divide the Flavobacteriaceae and reorganize its genera based on Amino Acid Identity values calculated from whole genome sequences.</title>
        <authorList>
            <person name="Nicholson A.C."/>
            <person name="Gulvik C.A."/>
            <person name="Whitney A.M."/>
            <person name="Humrighouse B.W."/>
            <person name="Bell M."/>
            <person name="Holmes B."/>
            <person name="Steigerwalt A."/>
            <person name="Villarma A."/>
            <person name="Sheth M."/>
            <person name="Batra D."/>
            <person name="Pryor J."/>
            <person name="Bernardet J.-F."/>
            <person name="Hugo C."/>
            <person name="Kampfer P."/>
            <person name="Newman J."/>
            <person name="Mcquiston J.R."/>
        </authorList>
    </citation>
    <scope>NUCLEOTIDE SEQUENCE [LARGE SCALE GENOMIC DNA]</scope>
    <source>
        <strain evidence="1">H6466</strain>
    </source>
</reference>
<sequence>MILSFKTKINGRPTYFIHKIWMSLRPFSPAEFLLKMDESLLPPMWKSQSFKPKIHTIRKDEKDRWKPGVMIDFFINARQKDMFRFAPKIPLKDKQRIYMTYIQGRFEVSVDDRYMYWKDIEQIAINEGFDSYEDFRDYFISEMVDYYYGGYILHWRDFKY</sequence>
<dbReference type="KEGG" id="eva:EIB75_00800"/>
<dbReference type="EMBL" id="CP034160">
    <property type="protein sequence ID" value="AZI55702.1"/>
    <property type="molecule type" value="Genomic_DNA"/>
</dbReference>
<name>A0A3G8ZA45_9FLAO</name>
<evidence type="ECO:0000313" key="1">
    <source>
        <dbReference type="EMBL" id="AZI53880.1"/>
    </source>
</evidence>
<dbReference type="RefSeq" id="WP_124985375.1">
    <property type="nucleotide sequence ID" value="NZ_CP034160.1"/>
</dbReference>
<gene>
    <name evidence="1" type="ORF">EIB75_00800</name>
    <name evidence="2" type="ORF">EIB75_10755</name>
</gene>
<evidence type="ECO:0000313" key="3">
    <source>
        <dbReference type="Proteomes" id="UP000272316"/>
    </source>
</evidence>
<proteinExistence type="predicted"/>
<dbReference type="KEGG" id="eva:EIB75_10755"/>
<organism evidence="1 3">
    <name type="scientific">Epilithonimonas vandammei</name>
    <dbReference type="NCBI Taxonomy" id="2487072"/>
    <lineage>
        <taxon>Bacteria</taxon>
        <taxon>Pseudomonadati</taxon>
        <taxon>Bacteroidota</taxon>
        <taxon>Flavobacteriia</taxon>
        <taxon>Flavobacteriales</taxon>
        <taxon>Weeksellaceae</taxon>
        <taxon>Chryseobacterium group</taxon>
        <taxon>Epilithonimonas</taxon>
    </lineage>
</organism>
<evidence type="ECO:0000313" key="2">
    <source>
        <dbReference type="EMBL" id="AZI55702.1"/>
    </source>
</evidence>